<comment type="caution">
    <text evidence="1">The sequence shown here is derived from an EMBL/GenBank/DDBJ whole genome shotgun (WGS) entry which is preliminary data.</text>
</comment>
<dbReference type="EMBL" id="JAJSOF020000033">
    <property type="protein sequence ID" value="KAJ4429399.1"/>
    <property type="molecule type" value="Genomic_DNA"/>
</dbReference>
<accession>A0ABQ8S5S6</accession>
<sequence>MKIFNETENNYVLREEQHLRVFENKVLRKIFGAKRDEVTGEWRKLHNTELHALYSSPDIIRNIKSRRLRWAGHVARMGESRNAYRVAETVDNSIATQDSLNVGFGISQPAGRRFFALHVSAILEKKWEYKGTVHQIFIDFKKAHDSVKREVLYDILIEFGIPKKLVRLIKTCLGCETWTITLREEQRFRVFENKVLRKILGAKRDEVTGEWRKLHNTELHALYSSPDIIRNIKSRRLSWAGHVARMGESRNAYRLLVGRPEGKKTFREAEM</sequence>
<gene>
    <name evidence="1" type="ORF">ANN_21556</name>
</gene>
<organism evidence="1 2">
    <name type="scientific">Periplaneta americana</name>
    <name type="common">American cockroach</name>
    <name type="synonym">Blatta americana</name>
    <dbReference type="NCBI Taxonomy" id="6978"/>
    <lineage>
        <taxon>Eukaryota</taxon>
        <taxon>Metazoa</taxon>
        <taxon>Ecdysozoa</taxon>
        <taxon>Arthropoda</taxon>
        <taxon>Hexapoda</taxon>
        <taxon>Insecta</taxon>
        <taxon>Pterygota</taxon>
        <taxon>Neoptera</taxon>
        <taxon>Polyneoptera</taxon>
        <taxon>Dictyoptera</taxon>
        <taxon>Blattodea</taxon>
        <taxon>Blattoidea</taxon>
        <taxon>Blattidae</taxon>
        <taxon>Blattinae</taxon>
        <taxon>Periplaneta</taxon>
    </lineage>
</organism>
<proteinExistence type="predicted"/>
<keyword evidence="2" id="KW-1185">Reference proteome</keyword>
<dbReference type="PANTHER" id="PTHR47027">
    <property type="entry name" value="REVERSE TRANSCRIPTASE DOMAIN-CONTAINING PROTEIN"/>
    <property type="match status" value="1"/>
</dbReference>
<dbReference type="Proteomes" id="UP001148838">
    <property type="component" value="Unassembled WGS sequence"/>
</dbReference>
<evidence type="ECO:0000313" key="2">
    <source>
        <dbReference type="Proteomes" id="UP001148838"/>
    </source>
</evidence>
<dbReference type="PANTHER" id="PTHR47027:SF20">
    <property type="entry name" value="REVERSE TRANSCRIPTASE-LIKE PROTEIN WITH RNA-DIRECTED DNA POLYMERASE DOMAIN"/>
    <property type="match status" value="1"/>
</dbReference>
<evidence type="ECO:0000313" key="1">
    <source>
        <dbReference type="EMBL" id="KAJ4429399.1"/>
    </source>
</evidence>
<reference evidence="1 2" key="1">
    <citation type="journal article" date="2022" name="Allergy">
        <title>Genome assembly and annotation of Periplaneta americana reveal a comprehensive cockroach allergen profile.</title>
        <authorList>
            <person name="Wang L."/>
            <person name="Xiong Q."/>
            <person name="Saelim N."/>
            <person name="Wang L."/>
            <person name="Nong W."/>
            <person name="Wan A.T."/>
            <person name="Shi M."/>
            <person name="Liu X."/>
            <person name="Cao Q."/>
            <person name="Hui J.H.L."/>
            <person name="Sookrung N."/>
            <person name="Leung T.F."/>
            <person name="Tungtrongchitr A."/>
            <person name="Tsui S.K.W."/>
        </authorList>
    </citation>
    <scope>NUCLEOTIDE SEQUENCE [LARGE SCALE GENOMIC DNA]</scope>
    <source>
        <strain evidence="1">PWHHKU_190912</strain>
    </source>
</reference>
<name>A0ABQ8S5S6_PERAM</name>
<protein>
    <recommendedName>
        <fullName evidence="3">Reverse transcriptase domain-containing protein</fullName>
    </recommendedName>
</protein>
<evidence type="ECO:0008006" key="3">
    <source>
        <dbReference type="Google" id="ProtNLM"/>
    </source>
</evidence>